<keyword evidence="5 13" id="KW-0949">S-adenosyl-L-methionine</keyword>
<dbReference type="EMBL" id="JYNV01000179">
    <property type="protein sequence ID" value="KZM23990.1"/>
    <property type="molecule type" value="Genomic_DNA"/>
</dbReference>
<feature type="region of interest" description="Disordered" evidence="15">
    <location>
        <begin position="958"/>
        <end position="1005"/>
    </location>
</feature>
<comment type="similarity">
    <text evidence="13 14">Belongs to the class VI-like SAM-binding methyltransferase superfamily. CHO2 family.</text>
</comment>
<evidence type="ECO:0000256" key="8">
    <source>
        <dbReference type="ARBA" id="ARBA00022989"/>
    </source>
</evidence>
<evidence type="ECO:0000256" key="1">
    <source>
        <dbReference type="ARBA" id="ARBA00004127"/>
    </source>
</evidence>
<evidence type="ECO:0000256" key="14">
    <source>
        <dbReference type="RuleBase" id="RU361122"/>
    </source>
</evidence>
<evidence type="ECO:0000313" key="17">
    <source>
        <dbReference type="Proteomes" id="UP000076837"/>
    </source>
</evidence>
<comment type="subcellular location">
    <subcellularLocation>
        <location evidence="1">Endomembrane system</location>
        <topology evidence="1">Multi-pass membrane protein</topology>
    </subcellularLocation>
    <subcellularLocation>
        <location evidence="13 14">Endoplasmic reticulum membrane</location>
        <topology evidence="13 14">Multi-pass membrane protein</topology>
    </subcellularLocation>
</comment>
<evidence type="ECO:0000256" key="13">
    <source>
        <dbReference type="HAMAP-Rule" id="MF_03217"/>
    </source>
</evidence>
<dbReference type="Proteomes" id="UP000076837">
    <property type="component" value="Unassembled WGS sequence"/>
</dbReference>
<dbReference type="GO" id="GO:0032259">
    <property type="term" value="P:methylation"/>
    <property type="evidence" value="ECO:0007669"/>
    <property type="project" value="UniProtKB-KW"/>
</dbReference>
<evidence type="ECO:0000256" key="15">
    <source>
        <dbReference type="SAM" id="MobiDB-lite"/>
    </source>
</evidence>
<feature type="transmembrane region" description="Helical" evidence="13 14">
    <location>
        <begin position="413"/>
        <end position="436"/>
    </location>
</feature>
<dbReference type="GO" id="GO:0005789">
    <property type="term" value="C:endoplasmic reticulum membrane"/>
    <property type="evidence" value="ECO:0007669"/>
    <property type="project" value="UniProtKB-SubCell"/>
</dbReference>
<dbReference type="GO" id="GO:0032541">
    <property type="term" value="C:cortical endoplasmic reticulum"/>
    <property type="evidence" value="ECO:0007669"/>
    <property type="project" value="EnsemblFungi"/>
</dbReference>
<feature type="transmembrane region" description="Helical" evidence="13 14">
    <location>
        <begin position="466"/>
        <end position="486"/>
    </location>
</feature>
<dbReference type="STRING" id="5454.A0A163EXA5"/>
<dbReference type="UniPathway" id="UPA00753"/>
<accession>A0A163EXA5</accession>
<feature type="compositionally biased region" description="Basic and acidic residues" evidence="15">
    <location>
        <begin position="14"/>
        <end position="53"/>
    </location>
</feature>
<comment type="pathway">
    <text evidence="13 14">Phospholipid metabolism; phosphatidylcholine biosynthesis.</text>
</comment>
<dbReference type="InterPro" id="IPR016219">
    <property type="entry name" value="Phosphatid-EA_MeTrfase_fun"/>
</dbReference>
<dbReference type="GO" id="GO:0006656">
    <property type="term" value="P:phosphatidylcholine biosynthetic process"/>
    <property type="evidence" value="ECO:0007669"/>
    <property type="project" value="UniProtKB-UniRule"/>
</dbReference>
<keyword evidence="7 13" id="KW-0256">Endoplasmic reticulum</keyword>
<name>A0A163EXA5_DIDRA</name>
<comment type="caution">
    <text evidence="16">The sequence shown here is derived from an EMBL/GenBank/DDBJ whole genome shotgun (WGS) entry which is preliminary data.</text>
</comment>
<feature type="region of interest" description="Disordered" evidence="15">
    <location>
        <begin position="330"/>
        <end position="365"/>
    </location>
</feature>
<feature type="transmembrane region" description="Helical" evidence="13 14">
    <location>
        <begin position="498"/>
        <end position="519"/>
    </location>
</feature>
<dbReference type="PROSITE" id="PS51598">
    <property type="entry name" value="SAM_CHO2"/>
    <property type="match status" value="1"/>
</dbReference>
<proteinExistence type="inferred from homology"/>
<comment type="catalytic activity">
    <reaction evidence="13 14">
        <text>a 1,2-diacyl-sn-glycero-3-phosphoethanolamine + S-adenosyl-L-methionine = a 1,2-diacyl-sn-glycero-3-phospho-N-methylethanolamine + S-adenosyl-L-homocysteine + H(+)</text>
        <dbReference type="Rhea" id="RHEA:11164"/>
        <dbReference type="ChEBI" id="CHEBI:15378"/>
        <dbReference type="ChEBI" id="CHEBI:57856"/>
        <dbReference type="ChEBI" id="CHEBI:59789"/>
        <dbReference type="ChEBI" id="CHEBI:64573"/>
        <dbReference type="ChEBI" id="CHEBI:64612"/>
        <dbReference type="EC" id="2.1.1.17"/>
    </reaction>
</comment>
<keyword evidence="8 13" id="KW-1133">Transmembrane helix</keyword>
<evidence type="ECO:0000256" key="7">
    <source>
        <dbReference type="ARBA" id="ARBA00022824"/>
    </source>
</evidence>
<organism evidence="16 17">
    <name type="scientific">Didymella rabiei</name>
    <name type="common">Chickpea ascochyta blight fungus</name>
    <name type="synonym">Mycosphaerella rabiei</name>
    <dbReference type="NCBI Taxonomy" id="5454"/>
    <lineage>
        <taxon>Eukaryota</taxon>
        <taxon>Fungi</taxon>
        <taxon>Dikarya</taxon>
        <taxon>Ascomycota</taxon>
        <taxon>Pezizomycotina</taxon>
        <taxon>Dothideomycetes</taxon>
        <taxon>Pleosporomycetidae</taxon>
        <taxon>Pleosporales</taxon>
        <taxon>Pleosporineae</taxon>
        <taxon>Didymellaceae</taxon>
        <taxon>Ascochyta</taxon>
    </lineage>
</organism>
<sequence>MTDVGNGVEADGSQLRERPTAKPLHLHDSDLAKQKVLELNEQEDRKDEREKKTYGRTPSGTVFIVPHTHDMVSQLLSPSQPKNVSDLGVLAVLAGLIATLCLLPKSARIPVFAVLFLFWRAAYNAGIGWLLDVQSKHNRLVLWAKNSRVFENPETGNNPHPALYQFLKREMETKIPKDYTFEEAPVEYNTWLVFRRVVDLILMCDFVSYCLFAIACFHRPEESWLLFALRWTTGIVLFIFNLFVKLDAHRVVKDYAWYWGDFFYLIDQRLTFDGVFEAAPHPMYSIGYAGFYGIALMMASYKVLLISIVAHAAQFAFLIKVEEPHMQKIYNPAPPRRARHPSGDMTQEHRPTSSQSDSVDAGAPADPVSQPAQMHHMVGPRNMDFHRAIDVTVVLLSLYMFCLATLTPNTRLVRTWFFVNAFVWRLWYVLGLGYLLDRQSKKKNWTRHFIKYGDTKEEAWRQWKCLYHLSMTMCHTSFLAAAWKMYTLPADWFYDLTVFRLVVGAGMVALHVWTAVSIYDSLGEFGWFCGDFFFDPPPKNLTYSGIYRFLNSPERVLGMAGIWGVAVMTWTAPIFYLATTAQVLNLGFLHFVERPHMSKLYGQKLRQTSGVSKTLRQALPSPVRNWQSAADEYIHSTVELIEEVLESARPKLAAGVGTFVKDTTALFKSYPARISITRLSPDLAGYDAKQYKLEVQGTLSAPAVEDQKSGGREGELARTPAARTSEFKTLALEYGAPIKVRWQAPLHHSKKDWIGLYMVADNQSREVTQLSSNGRWIATNVGVYDSVRAEEGILVSDKLVAASGEEDDDDDLDHYTGEVEFRGDKLWWTTGVFEFRYHHDGKHNVMALSQAFEMRIPRFDEEEVEVDAHGTVHGAVTQALLPVVQNCFDRDAEIAPETAEESFGSLVERDGKFARRVVFAVHQMFGIEFAPEVVQADGNVRNLGWRICHAKKVLAPAAQAGRSTASSGSWDVYDYDDDDDDDDNNNNDDDDDDDNNNNDDDDDDD</sequence>
<keyword evidence="6 13" id="KW-0812">Transmembrane</keyword>
<evidence type="ECO:0000256" key="9">
    <source>
        <dbReference type="ARBA" id="ARBA00023098"/>
    </source>
</evidence>
<feature type="transmembrane region" description="Helical" evidence="13 14">
    <location>
        <begin position="388"/>
        <end position="407"/>
    </location>
</feature>
<evidence type="ECO:0000256" key="5">
    <source>
        <dbReference type="ARBA" id="ARBA00022691"/>
    </source>
</evidence>
<gene>
    <name evidence="16" type="ORF">ST47_g4960</name>
</gene>
<feature type="transmembrane region" description="Helical" evidence="13 14">
    <location>
        <begin position="87"/>
        <end position="104"/>
    </location>
</feature>
<evidence type="ECO:0000256" key="6">
    <source>
        <dbReference type="ARBA" id="ARBA00022692"/>
    </source>
</evidence>
<dbReference type="Gene3D" id="1.20.120.1630">
    <property type="match status" value="1"/>
</dbReference>
<keyword evidence="17" id="KW-1185">Reference proteome</keyword>
<dbReference type="AlphaFoldDB" id="A0A163EXA5"/>
<feature type="transmembrane region" description="Helical" evidence="13 14">
    <location>
        <begin position="291"/>
        <end position="319"/>
    </location>
</feature>
<dbReference type="PANTHER" id="PTHR32138:SF0">
    <property type="entry name" value="PHOSPHATIDYLETHANOLAMINE N-METHYLTRANSFERASE"/>
    <property type="match status" value="1"/>
</dbReference>
<keyword evidence="9 13" id="KW-0443">Lipid metabolism</keyword>
<feature type="transmembrane region" description="Helical" evidence="13 14">
    <location>
        <begin position="224"/>
        <end position="244"/>
    </location>
</feature>
<keyword evidence="2 13" id="KW-0444">Lipid biosynthesis</keyword>
<keyword evidence="11 13" id="KW-0594">Phospholipid biosynthesis</keyword>
<protein>
    <recommendedName>
        <fullName evidence="13 14">Phosphatidylethanolamine N-methyltransferase</fullName>
        <shortName evidence="13">PE methyltransferase</shortName>
        <shortName evidence="13 14">PEAMT</shortName>
        <shortName evidence="13">PEMT</shortName>
        <ecNumber evidence="13 14">2.1.1.17</ecNumber>
    </recommendedName>
</protein>
<dbReference type="EC" id="2.1.1.17" evidence="13 14"/>
<dbReference type="PIRSF" id="PIRSF000383">
    <property type="entry name" value="PEAMT"/>
    <property type="match status" value="1"/>
</dbReference>
<reference evidence="16 17" key="1">
    <citation type="journal article" date="2016" name="Sci. Rep.">
        <title>Draft genome sequencing and secretome analysis of fungal phytopathogen Ascochyta rabiei provides insight into the necrotrophic effector repertoire.</title>
        <authorList>
            <person name="Verma S."/>
            <person name="Gazara R.K."/>
            <person name="Nizam S."/>
            <person name="Parween S."/>
            <person name="Chattopadhyay D."/>
            <person name="Verma P.K."/>
        </authorList>
    </citation>
    <scope>NUCLEOTIDE SEQUENCE [LARGE SCALE GENOMIC DNA]</scope>
    <source>
        <strain evidence="16 17">ArDII</strain>
    </source>
</reference>
<evidence type="ECO:0000256" key="12">
    <source>
        <dbReference type="ARBA" id="ARBA00023264"/>
    </source>
</evidence>
<keyword evidence="3 13" id="KW-0489">Methyltransferase</keyword>
<evidence type="ECO:0000256" key="11">
    <source>
        <dbReference type="ARBA" id="ARBA00023209"/>
    </source>
</evidence>
<comment type="caution">
    <text evidence="13 14">Lacks conserved residue(s) required for the propagation of feature annotation.</text>
</comment>
<feature type="transmembrane region" description="Helical" evidence="13 14">
    <location>
        <begin position="197"/>
        <end position="217"/>
    </location>
</feature>
<comment type="function">
    <text evidence="13 14">Catalyzes the first step of the methylation pathway of phosphatidylcholine biosynthesis, the SAM-dependent methylation of phosphatidylethanolamine (PE) to phosphatidylmonomethylethanolamine (PMME).</text>
</comment>
<dbReference type="InterPro" id="IPR007318">
    <property type="entry name" value="Phopholipid_MeTrfase"/>
</dbReference>
<keyword evidence="4 13" id="KW-0808">Transferase</keyword>
<keyword evidence="12 13" id="KW-1208">Phospholipid metabolism</keyword>
<evidence type="ECO:0000256" key="2">
    <source>
        <dbReference type="ARBA" id="ARBA00022516"/>
    </source>
</evidence>
<keyword evidence="10 13" id="KW-0472">Membrane</keyword>
<evidence type="ECO:0000256" key="3">
    <source>
        <dbReference type="ARBA" id="ARBA00022603"/>
    </source>
</evidence>
<evidence type="ECO:0000256" key="4">
    <source>
        <dbReference type="ARBA" id="ARBA00022679"/>
    </source>
</evidence>
<dbReference type="GO" id="GO:0004608">
    <property type="term" value="F:phosphatidylethanolamine N-methyltransferase activity"/>
    <property type="evidence" value="ECO:0007669"/>
    <property type="project" value="UniProtKB-UniRule"/>
</dbReference>
<feature type="compositionally biased region" description="Acidic residues" evidence="15">
    <location>
        <begin position="973"/>
        <end position="1005"/>
    </location>
</feature>
<feature type="transmembrane region" description="Helical" evidence="13 14">
    <location>
        <begin position="111"/>
        <end position="131"/>
    </location>
</feature>
<dbReference type="Pfam" id="PF04191">
    <property type="entry name" value="PEMT"/>
    <property type="match status" value="2"/>
</dbReference>
<dbReference type="HAMAP" id="MF_03217">
    <property type="entry name" value="PEMT"/>
    <property type="match status" value="1"/>
</dbReference>
<evidence type="ECO:0000256" key="10">
    <source>
        <dbReference type="ARBA" id="ARBA00023136"/>
    </source>
</evidence>
<feature type="region of interest" description="Disordered" evidence="15">
    <location>
        <begin position="1"/>
        <end position="59"/>
    </location>
</feature>
<dbReference type="PANTHER" id="PTHR32138">
    <property type="entry name" value="PHOSPHATIDYLETHANOLAMINE N-METHYLTRANSFERASE"/>
    <property type="match status" value="1"/>
</dbReference>
<feature type="transmembrane region" description="Helical" evidence="13 14">
    <location>
        <begin position="556"/>
        <end position="578"/>
    </location>
</feature>
<dbReference type="GO" id="GO:0097038">
    <property type="term" value="C:perinuclear endoplasmic reticulum"/>
    <property type="evidence" value="ECO:0007669"/>
    <property type="project" value="EnsemblFungi"/>
</dbReference>
<evidence type="ECO:0000313" key="16">
    <source>
        <dbReference type="EMBL" id="KZM23990.1"/>
    </source>
</evidence>